<accession>A0A0F9RGN9</accession>
<reference evidence="1" key="1">
    <citation type="journal article" date="2015" name="Nature">
        <title>Complex archaea that bridge the gap between prokaryotes and eukaryotes.</title>
        <authorList>
            <person name="Spang A."/>
            <person name="Saw J.H."/>
            <person name="Jorgensen S.L."/>
            <person name="Zaremba-Niedzwiedzka K."/>
            <person name="Martijn J."/>
            <person name="Lind A.E."/>
            <person name="van Eijk R."/>
            <person name="Schleper C."/>
            <person name="Guy L."/>
            <person name="Ettema T.J."/>
        </authorList>
    </citation>
    <scope>NUCLEOTIDE SEQUENCE</scope>
</reference>
<dbReference type="AlphaFoldDB" id="A0A0F9RGN9"/>
<comment type="caution">
    <text evidence="1">The sequence shown here is derived from an EMBL/GenBank/DDBJ whole genome shotgun (WGS) entry which is preliminary data.</text>
</comment>
<name>A0A0F9RGN9_9ZZZZ</name>
<evidence type="ECO:0000313" key="1">
    <source>
        <dbReference type="EMBL" id="KKN53964.1"/>
    </source>
</evidence>
<organism evidence="1">
    <name type="scientific">marine sediment metagenome</name>
    <dbReference type="NCBI Taxonomy" id="412755"/>
    <lineage>
        <taxon>unclassified sequences</taxon>
        <taxon>metagenomes</taxon>
        <taxon>ecological metagenomes</taxon>
    </lineage>
</organism>
<proteinExistence type="predicted"/>
<dbReference type="EMBL" id="LAZR01000949">
    <property type="protein sequence ID" value="KKN53964.1"/>
    <property type="molecule type" value="Genomic_DNA"/>
</dbReference>
<gene>
    <name evidence="1" type="ORF">LCGC14_0597020</name>
</gene>
<protein>
    <submittedName>
        <fullName evidence="1">Uncharacterized protein</fullName>
    </submittedName>
</protein>
<sequence>MTKRSLWGIKKGKPGIKRLNKIGLQAREISEMHMNLYSELIELKKLLTTKADKEGLKPEISKAYTRHMQYGEMGAEAELTVRDWKEELY</sequence>